<gene>
    <name evidence="2" type="ORF">ACFO0D_14965</name>
</gene>
<evidence type="ECO:0000313" key="2">
    <source>
        <dbReference type="EMBL" id="MFC4639636.1"/>
    </source>
</evidence>
<dbReference type="RefSeq" id="WP_380062620.1">
    <property type="nucleotide sequence ID" value="NZ_JBHSEI010000010.1"/>
</dbReference>
<feature type="transmembrane region" description="Helical" evidence="1">
    <location>
        <begin position="41"/>
        <end position="61"/>
    </location>
</feature>
<accession>A0ABV9IDD2</accession>
<keyword evidence="1" id="KW-0472">Membrane</keyword>
<comment type="caution">
    <text evidence="2">The sequence shown here is derived from an EMBL/GenBank/DDBJ whole genome shotgun (WGS) entry which is preliminary data.</text>
</comment>
<keyword evidence="1" id="KW-1133">Transmembrane helix</keyword>
<dbReference type="EMBL" id="JBHSEI010000010">
    <property type="protein sequence ID" value="MFC4639636.1"/>
    <property type="molecule type" value="Genomic_DNA"/>
</dbReference>
<feature type="transmembrane region" description="Helical" evidence="1">
    <location>
        <begin position="90"/>
        <end position="109"/>
    </location>
</feature>
<proteinExistence type="predicted"/>
<dbReference type="Proteomes" id="UP001595952">
    <property type="component" value="Unassembled WGS sequence"/>
</dbReference>
<protein>
    <submittedName>
        <fullName evidence="2">Uncharacterized protein</fullName>
    </submittedName>
</protein>
<reference evidence="3" key="1">
    <citation type="journal article" date="2019" name="Int. J. Syst. Evol. Microbiol.">
        <title>The Global Catalogue of Microorganisms (GCM) 10K type strain sequencing project: providing services to taxonomists for standard genome sequencing and annotation.</title>
        <authorList>
            <consortium name="The Broad Institute Genomics Platform"/>
            <consortium name="The Broad Institute Genome Sequencing Center for Infectious Disease"/>
            <person name="Wu L."/>
            <person name="Ma J."/>
        </authorList>
    </citation>
    <scope>NUCLEOTIDE SEQUENCE [LARGE SCALE GENOMIC DNA]</scope>
    <source>
        <strain evidence="3">CCUG 55995</strain>
    </source>
</reference>
<evidence type="ECO:0000313" key="3">
    <source>
        <dbReference type="Proteomes" id="UP001595952"/>
    </source>
</evidence>
<keyword evidence="1" id="KW-0812">Transmembrane</keyword>
<name>A0ABV9IDD2_9DEIO</name>
<evidence type="ECO:0000256" key="1">
    <source>
        <dbReference type="SAM" id="Phobius"/>
    </source>
</evidence>
<organism evidence="2 3">
    <name type="scientific">Deinococcus hohokamensis</name>
    <dbReference type="NCBI Taxonomy" id="309883"/>
    <lineage>
        <taxon>Bacteria</taxon>
        <taxon>Thermotogati</taxon>
        <taxon>Deinococcota</taxon>
        <taxon>Deinococci</taxon>
        <taxon>Deinococcales</taxon>
        <taxon>Deinococcaceae</taxon>
        <taxon>Deinococcus</taxon>
    </lineage>
</organism>
<sequence>MGAAHLSLGLTAALLLALLVLGVSLQLGWTHGRQGRALARWPHHALFFLVVLGTAVSALLAARAGDRAWALLPALGLLLAMPRTRPGQAGHWRLALGCALAYGLGAWAAW</sequence>
<keyword evidence="3" id="KW-1185">Reference proteome</keyword>